<dbReference type="RefSeq" id="WP_020333291.1">
    <property type="nucleotide sequence ID" value="NZ_ATFJ01000004.1"/>
</dbReference>
<evidence type="ECO:0000313" key="1">
    <source>
        <dbReference type="EMBL" id="ANQ12641.1"/>
    </source>
</evidence>
<dbReference type="AlphaFoldDB" id="A0AAN0Y2H7"/>
<dbReference type="EMBL" id="CP016345">
    <property type="protein sequence ID" value="ANQ12641.1"/>
    <property type="molecule type" value="Genomic_DNA"/>
</dbReference>
<sequence>MSHLKSINKIPFKELLICGSRVYETQKIIEYKDIEPIVIANGIKPRIWLTVLVENGDSFALVDDSRAKHESVICNVTTSNVEIYVDDHFILKGTRSRTERFHIHHLDLRSLGFSVYGSDESGLYANGVSLNSISARGGRCLIKLG</sequence>
<dbReference type="KEGG" id="vna:PN96_05700"/>
<proteinExistence type="predicted"/>
<dbReference type="Proteomes" id="UP000092741">
    <property type="component" value="Chromosome 1"/>
</dbReference>
<name>A0AAN0Y2H7_VIBNA</name>
<accession>A0AAN0Y2H7</accession>
<evidence type="ECO:0000313" key="2">
    <source>
        <dbReference type="Proteomes" id="UP000092741"/>
    </source>
</evidence>
<protein>
    <submittedName>
        <fullName evidence="1">Uncharacterized protein</fullName>
    </submittedName>
</protein>
<keyword evidence="2" id="KW-1185">Reference proteome</keyword>
<organism evidence="1 2">
    <name type="scientific">Vibrio natriegens NBRC 15636 = ATCC 14048 = DSM 759</name>
    <dbReference type="NCBI Taxonomy" id="1219067"/>
    <lineage>
        <taxon>Bacteria</taxon>
        <taxon>Pseudomonadati</taxon>
        <taxon>Pseudomonadota</taxon>
        <taxon>Gammaproteobacteria</taxon>
        <taxon>Vibrionales</taxon>
        <taxon>Vibrionaceae</taxon>
        <taxon>Vibrio</taxon>
    </lineage>
</organism>
<reference evidence="1 2" key="1">
    <citation type="submission" date="2016-07" db="EMBL/GenBank/DDBJ databases">
        <title>Developing Vibrio natriegens as a novel, fast-growing host for biotechnology.</title>
        <authorList>
            <person name="Weinstock M.T."/>
            <person name="Hesek E.D."/>
            <person name="Wilson C.M."/>
            <person name="Gibson D.G."/>
        </authorList>
    </citation>
    <scope>NUCLEOTIDE SEQUENCE [LARGE SCALE GENOMIC DNA]</scope>
    <source>
        <strain evidence="1 2">ATCC 14048</strain>
    </source>
</reference>
<gene>
    <name evidence="1" type="ORF">BA890_07645</name>
</gene>
<dbReference type="GeneID" id="70912276"/>